<proteinExistence type="predicted"/>
<dbReference type="OrthoDB" id="672127at2759"/>
<dbReference type="RefSeq" id="XP_022150001.1">
    <property type="nucleotide sequence ID" value="XM_022294309.1"/>
</dbReference>
<organism evidence="1 2">
    <name type="scientific">Momordica charantia</name>
    <name type="common">Bitter gourd</name>
    <name type="synonym">Balsam pear</name>
    <dbReference type="NCBI Taxonomy" id="3673"/>
    <lineage>
        <taxon>Eukaryota</taxon>
        <taxon>Viridiplantae</taxon>
        <taxon>Streptophyta</taxon>
        <taxon>Embryophyta</taxon>
        <taxon>Tracheophyta</taxon>
        <taxon>Spermatophyta</taxon>
        <taxon>Magnoliopsida</taxon>
        <taxon>eudicotyledons</taxon>
        <taxon>Gunneridae</taxon>
        <taxon>Pentapetalae</taxon>
        <taxon>rosids</taxon>
        <taxon>fabids</taxon>
        <taxon>Cucurbitales</taxon>
        <taxon>Cucurbitaceae</taxon>
        <taxon>Momordiceae</taxon>
        <taxon>Momordica</taxon>
    </lineage>
</organism>
<sequence>MAGTSRPTDWILHIEELLRRDDLEAALETPTSIFKLPESKTKDNPQAYSPCRVFLGPYQEMRPELHKMEILKLENAKKAKQKFELPEFTEMVEQLKELDVQIRACYGQNLPMGSQALAWRILIDGLFFLRLLGIYPNDNQDKGKVYDSDRFEFELPVFNEQRLYLNSEENITTTQNEIAKDLLKLENQIPIQALKMVLPKNLFKENLPLLFYKFCASVSPLSLPPLDNPNFLASHNGWFPNLCGILDQSQHLLHFLYTLFLYKRYLAFQQPLQQRSDLFSLSC</sequence>
<dbReference type="KEGG" id="mcha:111018279"/>
<dbReference type="AlphaFoldDB" id="A0A6J1DA48"/>
<dbReference type="Pfam" id="PF03140">
    <property type="entry name" value="DUF247"/>
    <property type="match status" value="1"/>
</dbReference>
<reference evidence="2" key="1">
    <citation type="submission" date="2025-08" db="UniProtKB">
        <authorList>
            <consortium name="RefSeq"/>
        </authorList>
    </citation>
    <scope>IDENTIFICATION</scope>
    <source>
        <strain evidence="2">OHB3-1</strain>
    </source>
</reference>
<dbReference type="PANTHER" id="PTHR31170:SF25">
    <property type="entry name" value="BNAA09G04570D PROTEIN"/>
    <property type="match status" value="1"/>
</dbReference>
<gene>
    <name evidence="2" type="primary">LOC111018279</name>
</gene>
<accession>A0A6J1DA48</accession>
<dbReference type="InterPro" id="IPR004158">
    <property type="entry name" value="DUF247_pln"/>
</dbReference>
<evidence type="ECO:0000313" key="2">
    <source>
        <dbReference type="RefSeq" id="XP_022150001.1"/>
    </source>
</evidence>
<dbReference type="PANTHER" id="PTHR31170">
    <property type="entry name" value="BNAC04G53230D PROTEIN"/>
    <property type="match status" value="1"/>
</dbReference>
<dbReference type="Proteomes" id="UP000504603">
    <property type="component" value="Unplaced"/>
</dbReference>
<evidence type="ECO:0000313" key="1">
    <source>
        <dbReference type="Proteomes" id="UP000504603"/>
    </source>
</evidence>
<keyword evidence="1" id="KW-1185">Reference proteome</keyword>
<name>A0A6J1DA48_MOMCH</name>
<dbReference type="GeneID" id="111018279"/>
<protein>
    <submittedName>
        <fullName evidence="2">UPF0481 protein At3g02645</fullName>
    </submittedName>
</protein>